<protein>
    <submittedName>
        <fullName evidence="4">Response regulator receiver domain protein</fullName>
    </submittedName>
</protein>
<reference evidence="5" key="1">
    <citation type="journal article" date="2006" name="PLoS Biol.">
        <title>Macronuclear genome sequence of the ciliate Tetrahymena thermophila, a model eukaryote.</title>
        <authorList>
            <person name="Eisen J.A."/>
            <person name="Coyne R.S."/>
            <person name="Wu M."/>
            <person name="Wu D."/>
            <person name="Thiagarajan M."/>
            <person name="Wortman J.R."/>
            <person name="Badger J.H."/>
            <person name="Ren Q."/>
            <person name="Amedeo P."/>
            <person name="Jones K.M."/>
            <person name="Tallon L.J."/>
            <person name="Delcher A.L."/>
            <person name="Salzberg S.L."/>
            <person name="Silva J.C."/>
            <person name="Haas B.J."/>
            <person name="Majoros W.H."/>
            <person name="Farzad M."/>
            <person name="Carlton J.M."/>
            <person name="Smith R.K. Jr."/>
            <person name="Garg J."/>
            <person name="Pearlman R.E."/>
            <person name="Karrer K.M."/>
            <person name="Sun L."/>
            <person name="Manning G."/>
            <person name="Elde N.C."/>
            <person name="Turkewitz A.P."/>
            <person name="Asai D.J."/>
            <person name="Wilkes D.E."/>
            <person name="Wang Y."/>
            <person name="Cai H."/>
            <person name="Collins K."/>
            <person name="Stewart B.A."/>
            <person name="Lee S.R."/>
            <person name="Wilamowska K."/>
            <person name="Weinberg Z."/>
            <person name="Ruzzo W.L."/>
            <person name="Wloga D."/>
            <person name="Gaertig J."/>
            <person name="Frankel J."/>
            <person name="Tsao C.-C."/>
            <person name="Gorovsky M.A."/>
            <person name="Keeling P.J."/>
            <person name="Waller R.F."/>
            <person name="Patron N.J."/>
            <person name="Cherry J.M."/>
            <person name="Stover N.A."/>
            <person name="Krieger C.J."/>
            <person name="del Toro C."/>
            <person name="Ryder H.F."/>
            <person name="Williamson S.C."/>
            <person name="Barbeau R.A."/>
            <person name="Hamilton E.P."/>
            <person name="Orias E."/>
        </authorList>
    </citation>
    <scope>NUCLEOTIDE SEQUENCE [LARGE SCALE GENOMIC DNA]</scope>
    <source>
        <strain evidence="5">SB210</strain>
    </source>
</reference>
<evidence type="ECO:0000256" key="2">
    <source>
        <dbReference type="PROSITE-ProRule" id="PRU00169"/>
    </source>
</evidence>
<keyword evidence="5" id="KW-1185">Reference proteome</keyword>
<dbReference type="GeneID" id="7826131"/>
<dbReference type="AlphaFoldDB" id="Q22TX4"/>
<dbReference type="KEGG" id="tet:TTHERM_00265190"/>
<gene>
    <name evidence="4" type="ORF">TTHERM_00265190</name>
</gene>
<dbReference type="PANTHER" id="PTHR43874">
    <property type="entry name" value="TWO-COMPONENT RESPONSE REGULATOR"/>
    <property type="match status" value="1"/>
</dbReference>
<dbReference type="GO" id="GO:0000160">
    <property type="term" value="P:phosphorelay signal transduction system"/>
    <property type="evidence" value="ECO:0007669"/>
    <property type="project" value="UniProtKB-KW"/>
</dbReference>
<dbReference type="GO" id="GO:0009736">
    <property type="term" value="P:cytokinin-activated signaling pathway"/>
    <property type="evidence" value="ECO:0007669"/>
    <property type="project" value="InterPro"/>
</dbReference>
<dbReference type="Pfam" id="PF00072">
    <property type="entry name" value="Response_reg"/>
    <property type="match status" value="1"/>
</dbReference>
<sequence>MSIHVLFAEDDNFQRLAVTHILQLCNYQVTAVENGRIARDILLKQDQKIDIVLLDIRMPEMDALELLSFMQEHSENLQKIPVVIISLNDLEIQTFLERGAKDFIIKPMKIQNAKAIAKYVQIEDQGDKNSDISRI</sequence>
<feature type="domain" description="Response regulatory" evidence="3">
    <location>
        <begin position="4"/>
        <end position="121"/>
    </location>
</feature>
<dbReference type="RefSeq" id="XP_001009158.1">
    <property type="nucleotide sequence ID" value="XM_001009158.1"/>
</dbReference>
<dbReference type="STRING" id="312017.Q22TX4"/>
<dbReference type="InterPro" id="IPR045279">
    <property type="entry name" value="ARR-like"/>
</dbReference>
<organism evidence="4 5">
    <name type="scientific">Tetrahymena thermophila (strain SB210)</name>
    <dbReference type="NCBI Taxonomy" id="312017"/>
    <lineage>
        <taxon>Eukaryota</taxon>
        <taxon>Sar</taxon>
        <taxon>Alveolata</taxon>
        <taxon>Ciliophora</taxon>
        <taxon>Intramacronucleata</taxon>
        <taxon>Oligohymenophorea</taxon>
        <taxon>Hymenostomatida</taxon>
        <taxon>Tetrahymenina</taxon>
        <taxon>Tetrahymenidae</taxon>
        <taxon>Tetrahymena</taxon>
    </lineage>
</organism>
<dbReference type="OrthoDB" id="21225at2759"/>
<dbReference type="Proteomes" id="UP000009168">
    <property type="component" value="Unassembled WGS sequence"/>
</dbReference>
<keyword evidence="2" id="KW-0597">Phosphoprotein</keyword>
<dbReference type="HOGENOM" id="CLU_000445_69_8_1"/>
<keyword evidence="1" id="KW-0902">Two-component regulatory system</keyword>
<dbReference type="EMBL" id="GG662830">
    <property type="protein sequence ID" value="EAR88913.1"/>
    <property type="molecule type" value="Genomic_DNA"/>
</dbReference>
<dbReference type="Gene3D" id="3.40.50.2300">
    <property type="match status" value="1"/>
</dbReference>
<dbReference type="InterPro" id="IPR001789">
    <property type="entry name" value="Sig_transdc_resp-reg_receiver"/>
</dbReference>
<dbReference type="InterPro" id="IPR011006">
    <property type="entry name" value="CheY-like_superfamily"/>
</dbReference>
<name>Q22TX4_TETTS</name>
<dbReference type="SMART" id="SM00448">
    <property type="entry name" value="REC"/>
    <property type="match status" value="1"/>
</dbReference>
<evidence type="ECO:0000256" key="1">
    <source>
        <dbReference type="ARBA" id="ARBA00023012"/>
    </source>
</evidence>
<proteinExistence type="predicted"/>
<dbReference type="SUPFAM" id="SSF52172">
    <property type="entry name" value="CheY-like"/>
    <property type="match status" value="1"/>
</dbReference>
<dbReference type="PROSITE" id="PS50110">
    <property type="entry name" value="RESPONSE_REGULATORY"/>
    <property type="match status" value="1"/>
</dbReference>
<feature type="modified residue" description="4-aspartylphosphate" evidence="2">
    <location>
        <position position="55"/>
    </location>
</feature>
<dbReference type="PANTHER" id="PTHR43874:SF7">
    <property type="entry name" value="TWO-COMPONENT RESPONSE REGULATOR ARR10"/>
    <property type="match status" value="1"/>
</dbReference>
<evidence type="ECO:0000259" key="3">
    <source>
        <dbReference type="PROSITE" id="PS50110"/>
    </source>
</evidence>
<evidence type="ECO:0000313" key="4">
    <source>
        <dbReference type="EMBL" id="EAR88913.1"/>
    </source>
</evidence>
<dbReference type="InParanoid" id="Q22TX4"/>
<evidence type="ECO:0000313" key="5">
    <source>
        <dbReference type="Proteomes" id="UP000009168"/>
    </source>
</evidence>
<dbReference type="eggNOG" id="KOG1601">
    <property type="taxonomic scope" value="Eukaryota"/>
</dbReference>
<accession>Q22TX4</accession>